<sequence>MELTPAWIICSRKSGPVSMTTVVMPPSGAICSTRKAARVRRFLAFLGSQAPQSPVMRGTPGDEEQPSMVKRRRCVTPSDLCHLGEAAEGVRRSDFGDLAHADADRIGQHFGGIDDVGWLVAFAAPALRRQIRRVGFDQQPIMRDRLGDVAQFLRLREGQDAGKGNIAAQFHACAGKGRAGGEAMEDEGESPLPCFFGQNRGHVLVGAAAMDDQRQLRFARGRNMAQEACLLVRWIDGIVEVIETRLADCDDFLVLICQPHEILGLDVQLLIGAVRMRTDRAENRRIALGKRKQSIELPDLGRDSDHLLDADVVGARDDRVALLLEIGKIQMAVRVHQHGKPYSAVGAT</sequence>
<dbReference type="Proteomes" id="UP000012429">
    <property type="component" value="Unassembled WGS sequence"/>
</dbReference>
<gene>
    <name evidence="1" type="ORF">RHSP_04597</name>
</gene>
<organism evidence="1 2">
    <name type="scientific">Rhizobium freirei PRF 81</name>
    <dbReference type="NCBI Taxonomy" id="363754"/>
    <lineage>
        <taxon>Bacteria</taxon>
        <taxon>Pseudomonadati</taxon>
        <taxon>Pseudomonadota</taxon>
        <taxon>Alphaproteobacteria</taxon>
        <taxon>Hyphomicrobiales</taxon>
        <taxon>Rhizobiaceae</taxon>
        <taxon>Rhizobium/Agrobacterium group</taxon>
        <taxon>Rhizobium</taxon>
    </lineage>
</organism>
<dbReference type="AlphaFoldDB" id="N6UAA2"/>
<keyword evidence="2" id="KW-1185">Reference proteome</keyword>
<name>N6UAA2_9HYPH</name>
<accession>N6UAA2</accession>
<comment type="caution">
    <text evidence="1">The sequence shown here is derived from an EMBL/GenBank/DDBJ whole genome shotgun (WGS) entry which is preliminary data.</text>
</comment>
<reference evidence="1 2" key="1">
    <citation type="journal article" date="2012" name="BMC Genomics">
        <title>Genomic basis of broad host range and environmental adaptability of Rhizobium tropici CIAT 899 and Rhizobium sp. PRF 81 which are used in inoculants for common bean (Phaseolus vulgaris L.).</title>
        <authorList>
            <person name="Ormeno-Orrillo E."/>
            <person name="Menna P."/>
            <person name="Almeida L.G."/>
            <person name="Ollero F.J."/>
            <person name="Nicolas M.F."/>
            <person name="Pains Rodrigues E."/>
            <person name="Shigueyoshi Nakatani A."/>
            <person name="Silva Batista J.S."/>
            <person name="Oliveira Chueire L.M."/>
            <person name="Souza R.C."/>
            <person name="Ribeiro Vasconcelos A.T."/>
            <person name="Megias M."/>
            <person name="Hungria M."/>
            <person name="Martinez-Romero E."/>
        </authorList>
    </citation>
    <scope>NUCLEOTIDE SEQUENCE [LARGE SCALE GENOMIC DNA]</scope>
    <source>
        <strain evidence="1 2">PRF 81</strain>
    </source>
</reference>
<proteinExistence type="predicted"/>
<evidence type="ECO:0000313" key="2">
    <source>
        <dbReference type="Proteomes" id="UP000012429"/>
    </source>
</evidence>
<evidence type="ECO:0000313" key="1">
    <source>
        <dbReference type="EMBL" id="ENN87118.1"/>
    </source>
</evidence>
<protein>
    <submittedName>
        <fullName evidence="1">Uncharacterized protein</fullName>
    </submittedName>
</protein>
<dbReference type="EMBL" id="AQHN01000061">
    <property type="protein sequence ID" value="ENN87118.1"/>
    <property type="molecule type" value="Genomic_DNA"/>
</dbReference>